<name>A0ABR2HTR7_9PEZI</name>
<dbReference type="InterPro" id="IPR053178">
    <property type="entry name" value="Osmoadaptation_assoc"/>
</dbReference>
<evidence type="ECO:0000313" key="5">
    <source>
        <dbReference type="Proteomes" id="UP001390339"/>
    </source>
</evidence>
<evidence type="ECO:0000313" key="4">
    <source>
        <dbReference type="EMBL" id="KAK8852248.1"/>
    </source>
</evidence>
<feature type="region of interest" description="Disordered" evidence="2">
    <location>
        <begin position="56"/>
        <end position="83"/>
    </location>
</feature>
<dbReference type="SUPFAM" id="SSF57701">
    <property type="entry name" value="Zn2/Cys6 DNA-binding domain"/>
    <property type="match status" value="1"/>
</dbReference>
<evidence type="ECO:0000256" key="2">
    <source>
        <dbReference type="SAM" id="MobiDB-lite"/>
    </source>
</evidence>
<dbReference type="PANTHER" id="PTHR38111">
    <property type="entry name" value="ZN(2)-C6 FUNGAL-TYPE DOMAIN-CONTAINING PROTEIN-RELATED"/>
    <property type="match status" value="1"/>
</dbReference>
<dbReference type="Proteomes" id="UP001390339">
    <property type="component" value="Unassembled WGS sequence"/>
</dbReference>
<reference evidence="4 5" key="1">
    <citation type="journal article" date="2024" name="IMA Fungus">
        <title>Apiospora arundinis, a panoply of carbohydrate-active enzymes and secondary metabolites.</title>
        <authorList>
            <person name="Sorensen T."/>
            <person name="Petersen C."/>
            <person name="Muurmann A.T."/>
            <person name="Christiansen J.V."/>
            <person name="Brundto M.L."/>
            <person name="Overgaard C.K."/>
            <person name="Boysen A.T."/>
            <person name="Wollenberg R.D."/>
            <person name="Larsen T.O."/>
            <person name="Sorensen J.L."/>
            <person name="Nielsen K.L."/>
            <person name="Sondergaard T.E."/>
        </authorList>
    </citation>
    <scope>NUCLEOTIDE SEQUENCE [LARGE SCALE GENOMIC DNA]</scope>
    <source>
        <strain evidence="4 5">AAU 773</strain>
    </source>
</reference>
<feature type="domain" description="Zn(2)-C6 fungal-type" evidence="3">
    <location>
        <begin position="9"/>
        <end position="37"/>
    </location>
</feature>
<accession>A0ABR2HTR7</accession>
<organism evidence="4 5">
    <name type="scientific">Apiospora arundinis</name>
    <dbReference type="NCBI Taxonomy" id="335852"/>
    <lineage>
        <taxon>Eukaryota</taxon>
        <taxon>Fungi</taxon>
        <taxon>Dikarya</taxon>
        <taxon>Ascomycota</taxon>
        <taxon>Pezizomycotina</taxon>
        <taxon>Sordariomycetes</taxon>
        <taxon>Xylariomycetidae</taxon>
        <taxon>Amphisphaeriales</taxon>
        <taxon>Apiosporaceae</taxon>
        <taxon>Apiospora</taxon>
    </lineage>
</organism>
<dbReference type="Pfam" id="PF00172">
    <property type="entry name" value="Zn_clus"/>
    <property type="match status" value="1"/>
</dbReference>
<dbReference type="Gene3D" id="4.10.240.10">
    <property type="entry name" value="Zn(2)-C6 fungal-type DNA-binding domain"/>
    <property type="match status" value="1"/>
</dbReference>
<dbReference type="PROSITE" id="PS00463">
    <property type="entry name" value="ZN2_CY6_FUNGAL_1"/>
    <property type="match status" value="1"/>
</dbReference>
<dbReference type="CDD" id="cd00067">
    <property type="entry name" value="GAL4"/>
    <property type="match status" value="1"/>
</dbReference>
<protein>
    <submittedName>
        <fullName evidence="4">Zn(II)2Cys6 transcription factor</fullName>
    </submittedName>
</protein>
<sequence length="472" mass="52219">MPGVPHGRACDECRRQKKKCDCSTPTCSRCLRLGLECIGSGERRYLFKDQKCRRRKSGRRGMEKDMGHHATPPFPPSSLSSSPDRVCIAPPMPPDETQSLVASLVSTIAPSTDIRFNLARVYGNFLDFIPQRLGANAALDTATSALICAHKNICCGLSATQESLTRYSKAVSTLRVSLEDTEIAHSIDMIGAAIILIMCQNLNGLSQKDWSSHCEGAVCILCARLGNGRPLSDFEVAMRSHLRGLMWFQGLWRRDLRINPARFNNLVSGLYDDGQGGDLITKQFQIPRLLTRAREARRSSWTGPESSTILAELYTIYERFRGYAHELGAAFTTSTAPNSAVLIPTAPYGFCLMVACICNCMLRGLLLGIRRQQPVSDDGGLYYGQLCFEAQELVDATLGLARDAAKCKPIGSSHMMPNCLTAWICTSDIERRVQLESVYRGFRQDFSLDRADEDVFTTLKTLESDLCLVSES</sequence>
<comment type="caution">
    <text evidence="4">The sequence shown here is derived from an EMBL/GenBank/DDBJ whole genome shotgun (WGS) entry which is preliminary data.</text>
</comment>
<keyword evidence="5" id="KW-1185">Reference proteome</keyword>
<dbReference type="InterPro" id="IPR001138">
    <property type="entry name" value="Zn2Cys6_DnaBD"/>
</dbReference>
<dbReference type="PROSITE" id="PS50048">
    <property type="entry name" value="ZN2_CY6_FUNGAL_2"/>
    <property type="match status" value="1"/>
</dbReference>
<keyword evidence="1" id="KW-0539">Nucleus</keyword>
<dbReference type="EMBL" id="JAPCWZ010000009">
    <property type="protein sequence ID" value="KAK8852248.1"/>
    <property type="molecule type" value="Genomic_DNA"/>
</dbReference>
<proteinExistence type="predicted"/>
<evidence type="ECO:0000259" key="3">
    <source>
        <dbReference type="PROSITE" id="PS50048"/>
    </source>
</evidence>
<gene>
    <name evidence="4" type="ORF">PGQ11_014727</name>
</gene>
<dbReference type="SMART" id="SM00066">
    <property type="entry name" value="GAL4"/>
    <property type="match status" value="1"/>
</dbReference>
<evidence type="ECO:0000256" key="1">
    <source>
        <dbReference type="ARBA" id="ARBA00023242"/>
    </source>
</evidence>
<dbReference type="PANTHER" id="PTHR38111:SF11">
    <property type="entry name" value="TRANSCRIPTION FACTOR DOMAIN-CONTAINING PROTEIN-RELATED"/>
    <property type="match status" value="1"/>
</dbReference>
<dbReference type="InterPro" id="IPR036864">
    <property type="entry name" value="Zn2-C6_fun-type_DNA-bd_sf"/>
</dbReference>